<dbReference type="InterPro" id="IPR007278">
    <property type="entry name" value="DUF397"/>
</dbReference>
<dbReference type="Pfam" id="PF04149">
    <property type="entry name" value="DUF397"/>
    <property type="match status" value="1"/>
</dbReference>
<feature type="domain" description="DUF397" evidence="1">
    <location>
        <begin position="7"/>
        <end position="60"/>
    </location>
</feature>
<dbReference type="AlphaFoldDB" id="A0A940XRG6"/>
<protein>
    <submittedName>
        <fullName evidence="2">DUF397 domain-containing protein</fullName>
    </submittedName>
</protein>
<keyword evidence="3" id="KW-1185">Reference proteome</keyword>
<evidence type="ECO:0000313" key="2">
    <source>
        <dbReference type="EMBL" id="MBQ0848851.1"/>
    </source>
</evidence>
<proteinExistence type="predicted"/>
<comment type="caution">
    <text evidence="2">The sequence shown here is derived from an EMBL/GenBank/DDBJ whole genome shotgun (WGS) entry which is preliminary data.</text>
</comment>
<dbReference type="Proteomes" id="UP000677413">
    <property type="component" value="Unassembled WGS sequence"/>
</dbReference>
<evidence type="ECO:0000259" key="1">
    <source>
        <dbReference type="Pfam" id="PF04149"/>
    </source>
</evidence>
<name>A0A940XRG6_9ACTN</name>
<gene>
    <name evidence="2" type="ORF">J8N05_11610</name>
</gene>
<dbReference type="EMBL" id="JAGPYQ010000001">
    <property type="protein sequence ID" value="MBQ0848851.1"/>
    <property type="molecule type" value="Genomic_DNA"/>
</dbReference>
<evidence type="ECO:0000313" key="3">
    <source>
        <dbReference type="Proteomes" id="UP000677413"/>
    </source>
</evidence>
<sequence>MPTSRQGWRKSSYSGPEAGSCLEVLDGHPAGIPVRDSKDPYGPALLIPATGWAPFIAAVKAGGFRAHR</sequence>
<reference evidence="2 3" key="1">
    <citation type="submission" date="2021-04" db="EMBL/GenBank/DDBJ databases">
        <authorList>
            <person name="Tang X."/>
            <person name="Zhou X."/>
            <person name="Chen X."/>
            <person name="Cernava T."/>
            <person name="Zhang C."/>
        </authorList>
    </citation>
    <scope>NUCLEOTIDE SEQUENCE [LARGE SCALE GENOMIC DNA]</scope>
    <source>
        <strain evidence="2 3">BH-SS-21</strain>
    </source>
</reference>
<dbReference type="RefSeq" id="WP_210882396.1">
    <property type="nucleotide sequence ID" value="NZ_JAGPYQ010000001.1"/>
</dbReference>
<accession>A0A940XRG6</accession>
<organism evidence="2 3">
    <name type="scientific">Streptomyces liliiviolaceus</name>
    <dbReference type="NCBI Taxonomy" id="2823109"/>
    <lineage>
        <taxon>Bacteria</taxon>
        <taxon>Bacillati</taxon>
        <taxon>Actinomycetota</taxon>
        <taxon>Actinomycetes</taxon>
        <taxon>Kitasatosporales</taxon>
        <taxon>Streptomycetaceae</taxon>
        <taxon>Streptomyces</taxon>
    </lineage>
</organism>